<dbReference type="EMBL" id="BSXT01000642">
    <property type="protein sequence ID" value="GMF31632.1"/>
    <property type="molecule type" value="Genomic_DNA"/>
</dbReference>
<organism evidence="2 3">
    <name type="scientific">Phytophthora fragariaefolia</name>
    <dbReference type="NCBI Taxonomy" id="1490495"/>
    <lineage>
        <taxon>Eukaryota</taxon>
        <taxon>Sar</taxon>
        <taxon>Stramenopiles</taxon>
        <taxon>Oomycota</taxon>
        <taxon>Peronosporomycetes</taxon>
        <taxon>Peronosporales</taxon>
        <taxon>Peronosporaceae</taxon>
        <taxon>Phytophthora</taxon>
    </lineage>
</organism>
<feature type="region of interest" description="Disordered" evidence="1">
    <location>
        <begin position="1"/>
        <end position="71"/>
    </location>
</feature>
<proteinExistence type="predicted"/>
<feature type="compositionally biased region" description="Basic residues" evidence="1">
    <location>
        <begin position="1"/>
        <end position="14"/>
    </location>
</feature>
<sequence length="71" mass="8215">MTRHQKKSMRKHVRFANNPPQKNARRNNTVNRDNDTCPDCSNDSLNELDRRPDNTSEDNEATSPDDSNKES</sequence>
<reference evidence="2" key="1">
    <citation type="submission" date="2023-04" db="EMBL/GenBank/DDBJ databases">
        <title>Phytophthora fragariaefolia NBRC 109709.</title>
        <authorList>
            <person name="Ichikawa N."/>
            <person name="Sato H."/>
            <person name="Tonouchi N."/>
        </authorList>
    </citation>
    <scope>NUCLEOTIDE SEQUENCE</scope>
    <source>
        <strain evidence="2">NBRC 109709</strain>
    </source>
</reference>
<gene>
    <name evidence="2" type="ORF">Pfra01_000731400</name>
</gene>
<accession>A0A9W6X4V9</accession>
<protein>
    <submittedName>
        <fullName evidence="2">Unnamed protein product</fullName>
    </submittedName>
</protein>
<evidence type="ECO:0000313" key="2">
    <source>
        <dbReference type="EMBL" id="GMF31632.1"/>
    </source>
</evidence>
<name>A0A9W6X4V9_9STRA</name>
<dbReference type="AlphaFoldDB" id="A0A9W6X4V9"/>
<comment type="caution">
    <text evidence="2">The sequence shown here is derived from an EMBL/GenBank/DDBJ whole genome shotgun (WGS) entry which is preliminary data.</text>
</comment>
<dbReference type="Proteomes" id="UP001165121">
    <property type="component" value="Unassembled WGS sequence"/>
</dbReference>
<evidence type="ECO:0000256" key="1">
    <source>
        <dbReference type="SAM" id="MobiDB-lite"/>
    </source>
</evidence>
<keyword evidence="3" id="KW-1185">Reference proteome</keyword>
<evidence type="ECO:0000313" key="3">
    <source>
        <dbReference type="Proteomes" id="UP001165121"/>
    </source>
</evidence>